<dbReference type="GeneID" id="54589809"/>
<reference evidence="1" key="1">
    <citation type="journal article" date="2020" name="Stud. Mycol.">
        <title>101 Dothideomycetes genomes: a test case for predicting lifestyles and emergence of pathogens.</title>
        <authorList>
            <person name="Haridas S."/>
            <person name="Albert R."/>
            <person name="Binder M."/>
            <person name="Bloem J."/>
            <person name="Labutti K."/>
            <person name="Salamov A."/>
            <person name="Andreopoulos B."/>
            <person name="Baker S."/>
            <person name="Barry K."/>
            <person name="Bills G."/>
            <person name="Bluhm B."/>
            <person name="Cannon C."/>
            <person name="Castanera R."/>
            <person name="Culley D."/>
            <person name="Daum C."/>
            <person name="Ezra D."/>
            <person name="Gonzalez J."/>
            <person name="Henrissat B."/>
            <person name="Kuo A."/>
            <person name="Liang C."/>
            <person name="Lipzen A."/>
            <person name="Lutzoni F."/>
            <person name="Magnuson J."/>
            <person name="Mondo S."/>
            <person name="Nolan M."/>
            <person name="Ohm R."/>
            <person name="Pangilinan J."/>
            <person name="Park H.-J."/>
            <person name="Ramirez L."/>
            <person name="Alfaro M."/>
            <person name="Sun H."/>
            <person name="Tritt A."/>
            <person name="Yoshinaga Y."/>
            <person name="Zwiers L.-H."/>
            <person name="Turgeon B."/>
            <person name="Goodwin S."/>
            <person name="Spatafora J."/>
            <person name="Crous P."/>
            <person name="Grigoriev I."/>
        </authorList>
    </citation>
    <scope>NUCLEOTIDE SEQUENCE</scope>
    <source>
        <strain evidence="1">CBS 122368</strain>
    </source>
</reference>
<protein>
    <submittedName>
        <fullName evidence="1">Uncharacterized protein</fullName>
    </submittedName>
</protein>
<dbReference type="Proteomes" id="UP000800094">
    <property type="component" value="Unassembled WGS sequence"/>
</dbReference>
<evidence type="ECO:0000313" key="1">
    <source>
        <dbReference type="EMBL" id="KAF2245007.1"/>
    </source>
</evidence>
<dbReference type="RefSeq" id="XP_033680011.1">
    <property type="nucleotide sequence ID" value="XM_033836479.1"/>
</dbReference>
<name>A0A6A6I407_9PLEO</name>
<sequence length="145" mass="15940">MRNSIPSSASLRRRTNEAELALRSVPSQHRLTQDPLFLMPPPTIHTPAAETAHHRISTYPATDLNDIYRPTQRSPLITQPTPGLNRTSCDAQLVNPSIGRLSTSPHPRHPHTLATRTTHSLQTLTGKLVPLAKNVEGWGCAVRPA</sequence>
<gene>
    <name evidence="1" type="ORF">BU26DRAFT_90658</name>
</gene>
<keyword evidence="2" id="KW-1185">Reference proteome</keyword>
<dbReference type="AlphaFoldDB" id="A0A6A6I407"/>
<evidence type="ECO:0000313" key="2">
    <source>
        <dbReference type="Proteomes" id="UP000800094"/>
    </source>
</evidence>
<organism evidence="1 2">
    <name type="scientific">Trematosphaeria pertusa</name>
    <dbReference type="NCBI Taxonomy" id="390896"/>
    <lineage>
        <taxon>Eukaryota</taxon>
        <taxon>Fungi</taxon>
        <taxon>Dikarya</taxon>
        <taxon>Ascomycota</taxon>
        <taxon>Pezizomycotina</taxon>
        <taxon>Dothideomycetes</taxon>
        <taxon>Pleosporomycetidae</taxon>
        <taxon>Pleosporales</taxon>
        <taxon>Massarineae</taxon>
        <taxon>Trematosphaeriaceae</taxon>
        <taxon>Trematosphaeria</taxon>
    </lineage>
</organism>
<proteinExistence type="predicted"/>
<accession>A0A6A6I407</accession>
<dbReference type="EMBL" id="ML987202">
    <property type="protein sequence ID" value="KAF2245007.1"/>
    <property type="molecule type" value="Genomic_DNA"/>
</dbReference>